<evidence type="ECO:0000256" key="4">
    <source>
        <dbReference type="ARBA" id="ARBA00022801"/>
    </source>
</evidence>
<comment type="similarity">
    <text evidence="1">Belongs to the glycerophosphoryl diester phosphodiesterase family.</text>
</comment>
<dbReference type="GO" id="GO:0006071">
    <property type="term" value="P:glycerol metabolic process"/>
    <property type="evidence" value="ECO:0007669"/>
    <property type="project" value="UniProtKB-KW"/>
</dbReference>
<evidence type="ECO:0000313" key="7">
    <source>
        <dbReference type="Proteomes" id="UP000325577"/>
    </source>
</evidence>
<protein>
    <recommendedName>
        <fullName evidence="2">glycerophosphodiester phosphodiesterase</fullName>
        <ecNumber evidence="2">3.1.4.46</ecNumber>
    </recommendedName>
</protein>
<dbReference type="OrthoDB" id="1058301at2759"/>
<dbReference type="PANTHER" id="PTHR43620">
    <property type="entry name" value="GLYCEROPHOSPHORYL DIESTER PHOSPHODIESTERASE"/>
    <property type="match status" value="1"/>
</dbReference>
<dbReference type="SUPFAM" id="SSF51695">
    <property type="entry name" value="PLC-like phosphodiesterases"/>
    <property type="match status" value="1"/>
</dbReference>
<dbReference type="Gene3D" id="3.20.20.190">
    <property type="entry name" value="Phosphatidylinositol (PI) phosphodiesterase"/>
    <property type="match status" value="1"/>
</dbReference>
<evidence type="ECO:0000256" key="3">
    <source>
        <dbReference type="ARBA" id="ARBA00022798"/>
    </source>
</evidence>
<name>A0A5J5AAH6_9ASTE</name>
<keyword evidence="4" id="KW-0378">Hydrolase</keyword>
<reference evidence="6 7" key="1">
    <citation type="submission" date="2019-09" db="EMBL/GenBank/DDBJ databases">
        <title>A chromosome-level genome assembly of the Chinese tupelo Nyssa sinensis.</title>
        <authorList>
            <person name="Yang X."/>
            <person name="Kang M."/>
            <person name="Yang Y."/>
            <person name="Xiong H."/>
            <person name="Wang M."/>
            <person name="Zhang Z."/>
            <person name="Wang Z."/>
            <person name="Wu H."/>
            <person name="Ma T."/>
            <person name="Liu J."/>
            <person name="Xi Z."/>
        </authorList>
    </citation>
    <scope>NUCLEOTIDE SEQUENCE [LARGE SCALE GENOMIC DNA]</scope>
    <source>
        <strain evidence="6">J267</strain>
        <tissue evidence="6">Leaf</tissue>
    </source>
</reference>
<organism evidence="6 7">
    <name type="scientific">Nyssa sinensis</name>
    <dbReference type="NCBI Taxonomy" id="561372"/>
    <lineage>
        <taxon>Eukaryota</taxon>
        <taxon>Viridiplantae</taxon>
        <taxon>Streptophyta</taxon>
        <taxon>Embryophyta</taxon>
        <taxon>Tracheophyta</taxon>
        <taxon>Spermatophyta</taxon>
        <taxon>Magnoliopsida</taxon>
        <taxon>eudicotyledons</taxon>
        <taxon>Gunneridae</taxon>
        <taxon>Pentapetalae</taxon>
        <taxon>asterids</taxon>
        <taxon>Cornales</taxon>
        <taxon>Nyssaceae</taxon>
        <taxon>Nyssa</taxon>
    </lineage>
</organism>
<accession>A0A5J5AAH6</accession>
<keyword evidence="7" id="KW-1185">Reference proteome</keyword>
<evidence type="ECO:0000256" key="2">
    <source>
        <dbReference type="ARBA" id="ARBA00012247"/>
    </source>
</evidence>
<gene>
    <name evidence="6" type="ORF">F0562_008743</name>
</gene>
<dbReference type="GO" id="GO:0006629">
    <property type="term" value="P:lipid metabolic process"/>
    <property type="evidence" value="ECO:0007669"/>
    <property type="project" value="InterPro"/>
</dbReference>
<dbReference type="PANTHER" id="PTHR43620:SF7">
    <property type="entry name" value="GLYCEROPHOSPHODIESTER PHOSPHODIESTERASE GDPD5-RELATED"/>
    <property type="match status" value="1"/>
</dbReference>
<keyword evidence="3" id="KW-0319">Glycerol metabolism</keyword>
<dbReference type="Proteomes" id="UP000325577">
    <property type="component" value="Linkage Group LG3"/>
</dbReference>
<proteinExistence type="inferred from homology"/>
<dbReference type="EC" id="3.1.4.46" evidence="2"/>
<comment type="catalytic activity">
    <reaction evidence="5">
        <text>a sn-glycero-3-phosphodiester + H2O = an alcohol + sn-glycerol 3-phosphate + H(+)</text>
        <dbReference type="Rhea" id="RHEA:12969"/>
        <dbReference type="ChEBI" id="CHEBI:15377"/>
        <dbReference type="ChEBI" id="CHEBI:15378"/>
        <dbReference type="ChEBI" id="CHEBI:30879"/>
        <dbReference type="ChEBI" id="CHEBI:57597"/>
        <dbReference type="ChEBI" id="CHEBI:83408"/>
        <dbReference type="EC" id="3.1.4.46"/>
    </reaction>
</comment>
<dbReference type="EMBL" id="CM018046">
    <property type="protein sequence ID" value="KAA8527028.1"/>
    <property type="molecule type" value="Genomic_DNA"/>
</dbReference>
<evidence type="ECO:0000256" key="1">
    <source>
        <dbReference type="ARBA" id="ARBA00007277"/>
    </source>
</evidence>
<dbReference type="AlphaFoldDB" id="A0A5J5AAH6"/>
<dbReference type="GO" id="GO:0008889">
    <property type="term" value="F:glycerophosphodiester phosphodiesterase activity"/>
    <property type="evidence" value="ECO:0007669"/>
    <property type="project" value="UniProtKB-EC"/>
</dbReference>
<dbReference type="InterPro" id="IPR017946">
    <property type="entry name" value="PLC-like_Pdiesterase_TIM-brl"/>
</dbReference>
<evidence type="ECO:0000313" key="6">
    <source>
        <dbReference type="EMBL" id="KAA8527028.1"/>
    </source>
</evidence>
<sequence length="195" mass="21062">MIQSTNSSVLMKFKEKSNYQLVYHVHESIRDALNSTILDIKKFANSIVIGKSSVFTDNQAFLTDAYVEINSYVMAGIDGIITDFPATAVKYRSNRCLGLGDKTPAYMMPVEPGGLMQIISPQYLPPAEAPDPVLTDADVFEPPLPSARAIAPTSYTSNGSTPTAAAPTPPNGQHNVVACIFLSNMAILLSTLMLF</sequence>
<evidence type="ECO:0000256" key="5">
    <source>
        <dbReference type="ARBA" id="ARBA00047512"/>
    </source>
</evidence>